<evidence type="ECO:0000313" key="1">
    <source>
        <dbReference type="EMBL" id="GLR91111.1"/>
    </source>
</evidence>
<protein>
    <submittedName>
        <fullName evidence="1">Uncharacterized protein</fullName>
    </submittedName>
</protein>
<sequence>MLTADECRDFSSHYKALAGAGDISPKRLSTLISISNSFAELAKKLELLTDIVREEDRKVLPFFRHDGG</sequence>
<dbReference type="EMBL" id="BSOW01000042">
    <property type="protein sequence ID" value="GLR91111.1"/>
    <property type="molecule type" value="Genomic_DNA"/>
</dbReference>
<accession>A0ABQ6BC82</accession>
<evidence type="ECO:0000313" key="2">
    <source>
        <dbReference type="Proteomes" id="UP001156905"/>
    </source>
</evidence>
<reference evidence="2" key="1">
    <citation type="journal article" date="2019" name="Int. J. Syst. Evol. Microbiol.">
        <title>The Global Catalogue of Microorganisms (GCM) 10K type strain sequencing project: providing services to taxonomists for standard genome sequencing and annotation.</title>
        <authorList>
            <consortium name="The Broad Institute Genomics Platform"/>
            <consortium name="The Broad Institute Genome Sequencing Center for Infectious Disease"/>
            <person name="Wu L."/>
            <person name="Ma J."/>
        </authorList>
    </citation>
    <scope>NUCLEOTIDE SEQUENCE [LARGE SCALE GENOMIC DNA]</scope>
    <source>
        <strain evidence="2">NBRC 102520</strain>
    </source>
</reference>
<comment type="caution">
    <text evidence="1">The sequence shown here is derived from an EMBL/GenBank/DDBJ whole genome shotgun (WGS) entry which is preliminary data.</text>
</comment>
<name>A0ABQ6BC82_9BRAD</name>
<proteinExistence type="predicted"/>
<gene>
    <name evidence="1" type="ORF">GCM10007857_78270</name>
</gene>
<organism evidence="1 2">
    <name type="scientific">Bradyrhizobium iriomotense</name>
    <dbReference type="NCBI Taxonomy" id="441950"/>
    <lineage>
        <taxon>Bacteria</taxon>
        <taxon>Pseudomonadati</taxon>
        <taxon>Pseudomonadota</taxon>
        <taxon>Alphaproteobacteria</taxon>
        <taxon>Hyphomicrobiales</taxon>
        <taxon>Nitrobacteraceae</taxon>
        <taxon>Bradyrhizobium</taxon>
    </lineage>
</organism>
<dbReference type="Proteomes" id="UP001156905">
    <property type="component" value="Unassembled WGS sequence"/>
</dbReference>
<keyword evidence="2" id="KW-1185">Reference proteome</keyword>
<dbReference type="RefSeq" id="WP_284274275.1">
    <property type="nucleotide sequence ID" value="NZ_BSOW01000042.1"/>
</dbReference>